<evidence type="ECO:0000256" key="16">
    <source>
        <dbReference type="ARBA" id="ARBA00023274"/>
    </source>
</evidence>
<feature type="compositionally biased region" description="Basic and acidic residues" evidence="20">
    <location>
        <begin position="519"/>
        <end position="540"/>
    </location>
</feature>
<dbReference type="Pfam" id="PF19160">
    <property type="entry name" value="SPARK"/>
    <property type="match status" value="1"/>
</dbReference>
<dbReference type="GO" id="GO:0004674">
    <property type="term" value="F:protein serine/threonine kinase activity"/>
    <property type="evidence" value="ECO:0007669"/>
    <property type="project" value="UniProtKB-KW"/>
</dbReference>
<dbReference type="InterPro" id="IPR017441">
    <property type="entry name" value="Protein_kinase_ATP_BS"/>
</dbReference>
<dbReference type="Gene3D" id="1.10.510.10">
    <property type="entry name" value="Transferase(Phosphotransferase) domain 1"/>
    <property type="match status" value="3"/>
</dbReference>
<evidence type="ECO:0000313" key="24">
    <source>
        <dbReference type="Proteomes" id="UP000797356"/>
    </source>
</evidence>
<comment type="similarity">
    <text evidence="3">Belongs to the eukaryotic ribosomal protein eS10 family.</text>
</comment>
<dbReference type="PROSITE" id="PS50011">
    <property type="entry name" value="PROTEIN_KINASE_DOM"/>
    <property type="match status" value="2"/>
</dbReference>
<name>A0A8K0NCP1_COCNU</name>
<feature type="region of interest" description="Disordered" evidence="20">
    <location>
        <begin position="602"/>
        <end position="634"/>
    </location>
</feature>
<dbReference type="FunFam" id="3.30.200.20:FF:000420">
    <property type="entry name" value="Putative receptor-like protein kinase"/>
    <property type="match status" value="1"/>
</dbReference>
<feature type="binding site" evidence="19">
    <location>
        <position position="198"/>
    </location>
    <ligand>
        <name>ATP</name>
        <dbReference type="ChEBI" id="CHEBI:30616"/>
    </ligand>
</feature>
<dbReference type="InterPro" id="IPR008271">
    <property type="entry name" value="Ser/Thr_kinase_AS"/>
</dbReference>
<comment type="catalytic activity">
    <reaction evidence="17">
        <text>L-threonyl-[protein] + ATP = O-phospho-L-threonyl-[protein] + ADP + H(+)</text>
        <dbReference type="Rhea" id="RHEA:46608"/>
        <dbReference type="Rhea" id="RHEA-COMP:11060"/>
        <dbReference type="Rhea" id="RHEA-COMP:11605"/>
        <dbReference type="ChEBI" id="CHEBI:15378"/>
        <dbReference type="ChEBI" id="CHEBI:30013"/>
        <dbReference type="ChEBI" id="CHEBI:30616"/>
        <dbReference type="ChEBI" id="CHEBI:61977"/>
        <dbReference type="ChEBI" id="CHEBI:456216"/>
        <dbReference type="EC" id="2.7.11.1"/>
    </reaction>
</comment>
<evidence type="ECO:0000256" key="15">
    <source>
        <dbReference type="ARBA" id="ARBA00023136"/>
    </source>
</evidence>
<evidence type="ECO:0000256" key="7">
    <source>
        <dbReference type="ARBA" id="ARBA00022553"/>
    </source>
</evidence>
<dbReference type="FunFam" id="1.10.510.10:FF:000381">
    <property type="entry name" value="Putative receptor-like protein kinase"/>
    <property type="match status" value="1"/>
</dbReference>
<dbReference type="InterPro" id="IPR052232">
    <property type="entry name" value="RLK_Ser/Thr-Kinase"/>
</dbReference>
<evidence type="ECO:0000256" key="17">
    <source>
        <dbReference type="ARBA" id="ARBA00047899"/>
    </source>
</evidence>
<dbReference type="Pfam" id="PF00069">
    <property type="entry name" value="Pkinase"/>
    <property type="match status" value="1"/>
</dbReference>
<dbReference type="InterPro" id="IPR043891">
    <property type="entry name" value="SPARK"/>
</dbReference>
<keyword evidence="12 19" id="KW-0067">ATP-binding</keyword>
<keyword evidence="24" id="KW-1185">Reference proteome</keyword>
<feature type="binding site" evidence="19">
    <location>
        <position position="1651"/>
    </location>
    <ligand>
        <name>ATP</name>
        <dbReference type="ChEBI" id="CHEBI:30616"/>
    </ligand>
</feature>
<gene>
    <name evidence="23" type="ORF">COCNU_15G002000</name>
</gene>
<organism evidence="23 24">
    <name type="scientific">Cocos nucifera</name>
    <name type="common">Coconut palm</name>
    <dbReference type="NCBI Taxonomy" id="13894"/>
    <lineage>
        <taxon>Eukaryota</taxon>
        <taxon>Viridiplantae</taxon>
        <taxon>Streptophyta</taxon>
        <taxon>Embryophyta</taxon>
        <taxon>Tracheophyta</taxon>
        <taxon>Spermatophyta</taxon>
        <taxon>Magnoliopsida</taxon>
        <taxon>Liliopsida</taxon>
        <taxon>Arecaceae</taxon>
        <taxon>Arecoideae</taxon>
        <taxon>Cocoseae</taxon>
        <taxon>Attaleinae</taxon>
        <taxon>Cocos</taxon>
    </lineage>
</organism>
<keyword evidence="14 21" id="KW-1133">Transmembrane helix</keyword>
<feature type="domain" description="Protein kinase" evidence="22">
    <location>
        <begin position="170"/>
        <end position="513"/>
    </location>
</feature>
<reference evidence="23" key="1">
    <citation type="journal article" date="2017" name="Gigascience">
        <title>The genome draft of coconut (Cocos nucifera).</title>
        <authorList>
            <person name="Xiao Y."/>
            <person name="Xu P."/>
            <person name="Fan H."/>
            <person name="Baudouin L."/>
            <person name="Xia W."/>
            <person name="Bocs S."/>
            <person name="Xu J."/>
            <person name="Li Q."/>
            <person name="Guo A."/>
            <person name="Zhou L."/>
            <person name="Li J."/>
            <person name="Wu Y."/>
            <person name="Ma Z."/>
            <person name="Armero A."/>
            <person name="Issali A.E."/>
            <person name="Liu N."/>
            <person name="Peng M."/>
            <person name="Yang Y."/>
        </authorList>
    </citation>
    <scope>NUCLEOTIDE SEQUENCE</scope>
    <source>
        <tissue evidence="23">Spear leaf of Hainan Tall coconut</tissue>
    </source>
</reference>
<comment type="caution">
    <text evidence="23">The sequence shown here is derived from an EMBL/GenBank/DDBJ whole genome shotgun (WGS) entry which is preliminary data.</text>
</comment>
<reference evidence="23" key="2">
    <citation type="submission" date="2019-07" db="EMBL/GenBank/DDBJ databases">
        <authorList>
            <person name="Yang Y."/>
            <person name="Bocs S."/>
            <person name="Baudouin L."/>
        </authorList>
    </citation>
    <scope>NUCLEOTIDE SEQUENCE</scope>
    <source>
        <tissue evidence="23">Spear leaf of Hainan Tall coconut</tissue>
    </source>
</reference>
<keyword evidence="9 21" id="KW-0812">Transmembrane</keyword>
<dbReference type="SUPFAM" id="SSF56815">
    <property type="entry name" value="Sec1/munc18-like (SM) proteins"/>
    <property type="match status" value="1"/>
</dbReference>
<feature type="region of interest" description="Disordered" evidence="20">
    <location>
        <begin position="501"/>
        <end position="564"/>
    </location>
</feature>
<keyword evidence="23" id="KW-0675">Receptor</keyword>
<dbReference type="PROSITE" id="PS00108">
    <property type="entry name" value="PROTEIN_KINASE_ST"/>
    <property type="match status" value="2"/>
</dbReference>
<feature type="domain" description="Protein kinase" evidence="22">
    <location>
        <begin position="1623"/>
        <end position="1894"/>
    </location>
</feature>
<keyword evidence="7" id="KW-0597">Phosphoprotein</keyword>
<dbReference type="InterPro" id="IPR011009">
    <property type="entry name" value="Kinase-like_dom_sf"/>
</dbReference>
<dbReference type="Pfam" id="PF07714">
    <property type="entry name" value="PK_Tyr_Ser-Thr"/>
    <property type="match status" value="1"/>
</dbReference>
<keyword evidence="16" id="KW-0687">Ribonucleoprotein</keyword>
<dbReference type="EMBL" id="CM017886">
    <property type="protein sequence ID" value="KAG1369834.1"/>
    <property type="molecule type" value="Genomic_DNA"/>
</dbReference>
<evidence type="ECO:0000256" key="4">
    <source>
        <dbReference type="ARBA" id="ARBA00012513"/>
    </source>
</evidence>
<dbReference type="Gene3D" id="1.10.10.10">
    <property type="entry name" value="Winged helix-like DNA-binding domain superfamily/Winged helix DNA-binding domain"/>
    <property type="match status" value="1"/>
</dbReference>
<dbReference type="InterPro" id="IPR036388">
    <property type="entry name" value="WH-like_DNA-bd_sf"/>
</dbReference>
<evidence type="ECO:0000256" key="5">
    <source>
        <dbReference type="ARBA" id="ARBA00022490"/>
    </source>
</evidence>
<evidence type="ECO:0000256" key="13">
    <source>
        <dbReference type="ARBA" id="ARBA00022980"/>
    </source>
</evidence>
<dbReference type="GO" id="GO:0005840">
    <property type="term" value="C:ribosome"/>
    <property type="evidence" value="ECO:0007669"/>
    <property type="project" value="UniProtKB-KW"/>
</dbReference>
<keyword evidence="8" id="KW-0808">Transferase</keyword>
<dbReference type="InterPro" id="IPR036045">
    <property type="entry name" value="Sec1-like_sf"/>
</dbReference>
<feature type="compositionally biased region" description="Gly residues" evidence="20">
    <location>
        <begin position="541"/>
        <end position="555"/>
    </location>
</feature>
<feature type="compositionally biased region" description="Basic and acidic residues" evidence="20">
    <location>
        <begin position="61"/>
        <end position="70"/>
    </location>
</feature>
<keyword evidence="6" id="KW-0723">Serine/threonine-protein kinase</keyword>
<accession>A0A8K0NCP1</accession>
<keyword evidence="5" id="KW-0963">Cytoplasm</keyword>
<evidence type="ECO:0000313" key="23">
    <source>
        <dbReference type="EMBL" id="KAG1369834.1"/>
    </source>
</evidence>
<dbReference type="InterPro" id="IPR005326">
    <property type="entry name" value="Plectin_eS10_N"/>
</dbReference>
<evidence type="ECO:0000256" key="10">
    <source>
        <dbReference type="ARBA" id="ARBA00022741"/>
    </source>
</evidence>
<dbReference type="SUPFAM" id="SSF56112">
    <property type="entry name" value="Protein kinase-like (PK-like)"/>
    <property type="match status" value="2"/>
</dbReference>
<dbReference type="PANTHER" id="PTHR47984:SF10">
    <property type="entry name" value="PROTEIN KINASE SUPERFAMILY PROTEIN"/>
    <property type="match status" value="1"/>
</dbReference>
<evidence type="ECO:0000256" key="14">
    <source>
        <dbReference type="ARBA" id="ARBA00022989"/>
    </source>
</evidence>
<dbReference type="FunFam" id="1.10.10.10:FF:000025">
    <property type="entry name" value="40S ribosomal protein S10"/>
    <property type="match status" value="1"/>
</dbReference>
<feature type="compositionally biased region" description="Basic and acidic residues" evidence="20">
    <location>
        <begin position="602"/>
        <end position="625"/>
    </location>
</feature>
<evidence type="ECO:0000256" key="8">
    <source>
        <dbReference type="ARBA" id="ARBA00022679"/>
    </source>
</evidence>
<feature type="compositionally biased region" description="Polar residues" evidence="20">
    <location>
        <begin position="74"/>
        <end position="85"/>
    </location>
</feature>
<feature type="transmembrane region" description="Helical" evidence="21">
    <location>
        <begin position="1550"/>
        <end position="1573"/>
    </location>
</feature>
<feature type="region of interest" description="Disordered" evidence="20">
    <location>
        <begin position="61"/>
        <end position="145"/>
    </location>
</feature>
<dbReference type="OrthoDB" id="549905at2759"/>
<dbReference type="Proteomes" id="UP000797356">
    <property type="component" value="Chromosome 15"/>
</dbReference>
<protein>
    <recommendedName>
        <fullName evidence="4">non-specific serine/threonine protein kinase</fullName>
        <ecNumber evidence="4">2.7.11.1</ecNumber>
    </recommendedName>
</protein>
<dbReference type="FunFam" id="1.10.510.10:FF:001023">
    <property type="entry name" value="Os07g0541700 protein"/>
    <property type="match status" value="1"/>
</dbReference>
<keyword evidence="13" id="KW-0689">Ribosomal protein</keyword>
<evidence type="ECO:0000256" key="9">
    <source>
        <dbReference type="ARBA" id="ARBA00022692"/>
    </source>
</evidence>
<dbReference type="SMART" id="SM00220">
    <property type="entry name" value="S_TKc"/>
    <property type="match status" value="2"/>
</dbReference>
<dbReference type="PROSITE" id="PS00107">
    <property type="entry name" value="PROTEIN_KINASE_ATP"/>
    <property type="match status" value="2"/>
</dbReference>
<feature type="transmembrane region" description="Helical" evidence="21">
    <location>
        <begin position="12"/>
        <end position="41"/>
    </location>
</feature>
<evidence type="ECO:0000256" key="20">
    <source>
        <dbReference type="SAM" id="MobiDB-lite"/>
    </source>
</evidence>
<dbReference type="FunFam" id="3.30.200.20:FF:000173">
    <property type="entry name" value="Probable serine/threonine-protein kinase At1g01540"/>
    <property type="match status" value="1"/>
</dbReference>
<dbReference type="Pfam" id="PF03501">
    <property type="entry name" value="S10_plectin"/>
    <property type="match status" value="1"/>
</dbReference>
<evidence type="ECO:0000256" key="3">
    <source>
        <dbReference type="ARBA" id="ARBA00007278"/>
    </source>
</evidence>
<keyword evidence="10 19" id="KW-0547">Nucleotide-binding</keyword>
<comment type="subcellular location">
    <subcellularLocation>
        <location evidence="2">Cytoplasm</location>
    </subcellularLocation>
    <subcellularLocation>
        <location evidence="1">Membrane</location>
        <topology evidence="1">Single-pass membrane protein</topology>
    </subcellularLocation>
</comment>
<evidence type="ECO:0000256" key="19">
    <source>
        <dbReference type="PROSITE-ProRule" id="PRU10141"/>
    </source>
</evidence>
<evidence type="ECO:0000256" key="2">
    <source>
        <dbReference type="ARBA" id="ARBA00004496"/>
    </source>
</evidence>
<feature type="compositionally biased region" description="Basic and acidic residues" evidence="20">
    <location>
        <begin position="108"/>
        <end position="120"/>
    </location>
</feature>
<dbReference type="GO" id="GO:0005524">
    <property type="term" value="F:ATP binding"/>
    <property type="evidence" value="ECO:0007669"/>
    <property type="project" value="UniProtKB-UniRule"/>
</dbReference>
<dbReference type="Gene3D" id="3.30.200.20">
    <property type="entry name" value="Phosphorylase Kinase, domain 1"/>
    <property type="match status" value="2"/>
</dbReference>
<proteinExistence type="inferred from homology"/>
<dbReference type="EC" id="2.7.11.1" evidence="4"/>
<evidence type="ECO:0000256" key="12">
    <source>
        <dbReference type="ARBA" id="ARBA00022840"/>
    </source>
</evidence>
<dbReference type="GO" id="GO:1990904">
    <property type="term" value="C:ribonucleoprotein complex"/>
    <property type="evidence" value="ECO:0007669"/>
    <property type="project" value="UniProtKB-KW"/>
</dbReference>
<keyword evidence="15 21" id="KW-0472">Membrane</keyword>
<dbReference type="InterPro" id="IPR000719">
    <property type="entry name" value="Prot_kinase_dom"/>
</dbReference>
<keyword evidence="11 23" id="KW-0418">Kinase</keyword>
<evidence type="ECO:0000256" key="1">
    <source>
        <dbReference type="ARBA" id="ARBA00004167"/>
    </source>
</evidence>
<comment type="catalytic activity">
    <reaction evidence="18">
        <text>L-seryl-[protein] + ATP = O-phospho-L-seryl-[protein] + ADP + H(+)</text>
        <dbReference type="Rhea" id="RHEA:17989"/>
        <dbReference type="Rhea" id="RHEA-COMP:9863"/>
        <dbReference type="Rhea" id="RHEA-COMP:11604"/>
        <dbReference type="ChEBI" id="CHEBI:15378"/>
        <dbReference type="ChEBI" id="CHEBI:29999"/>
        <dbReference type="ChEBI" id="CHEBI:30616"/>
        <dbReference type="ChEBI" id="CHEBI:83421"/>
        <dbReference type="ChEBI" id="CHEBI:456216"/>
        <dbReference type="EC" id="2.7.11.1"/>
    </reaction>
</comment>
<sequence>MLDSDLSKPTAIFGLHLWVVVGICVGAAFVLFLFFLSLWYASKRRTTPPIPNISKEIQEIRADHPSRPSDPKSFAQSLRNPSSAAQPPVLLPVKRQPEEETPTGLQKIRVETGKDHRITFPERGSGGGSSHGSGESRSVEQASPAVPEVSHLGWGHWYTLRELEVATSMFADENVIGEGGYGIVYHGVLEDNTHIAVKNLLNNRGQAEKEFKVEVEAIGRVRHKNLVRLLGYCAEGAHRMLVYEYVDNGNLEQWLHGDVGPVSPLIWKIRLNIILGTAKGLLYLHEGLEPKVVHRDIKSSNILLDRQWNPKLSDFGLAKLLGSERSHVTTRVMGTFGGGFQVNLVEWLKTLVGNRNSEGVLDPKMLERPSSRALKRTLLVALRCVDPDSQKRPKMGHVIHMLEADDFPYRDIIPKKNRHEICKYLFQEGVLYAKKDYNLAKHPDIDVPNLQVIKLMQSFKSSEYVRETFAWQHYYWYLTNDGIEYLRNFLNLPSEIVPATLKKSAKPPSRPFGAGPPGDRPRGPPRFEGDRPRFGDRDGYRGGPRGAPGDFGGDKSGAPPEFQPSFRISHSAYVDSPLGPDAFHEYKSLLLQDYEELVKKTEKKGLHSHQKNETRQPAESDHQEELVSDDDSWSQLASSEEYDTKFEASTARGHICDDDSIKRTEAEDGSTRLLVSVDHFPMVLCPISPKVFVLPSEGTIAEACLSNDHEDSLSPGLPSICTGLPSDGEDFPPGVILSAHFLYHLAAKMDLKLEIFSLGDTSKIIGKILTDMSSLYDVGRNKRSAGLLLIDRTLDLLTPCCHGDSFLDRMLASLPRRGRTSSSFPAKSSQGSNRHVPVYVQRMPLDIKIPFGTICSKDEHAMSSTQLSESIVAFAAGWKSGEVGFEADLVNVLDKVHTNNLDHELSLLSGSFLSNCTGANYLEALLDRGAKDGAILIKKWLLEALQHDKIPLNLKGRLNLISELHALVKKLASNQMSLMQNRCIIQMALGAEIALSEPYSTRWDAFVSAERILTVSSVDTTQSLSSQILDLINTSTLSRSMESSQGVLSFHDALLLSMIGYILAGEHFPTSVSSSPFSWEEEHSLKEAMVDAILEKPSLAKFRFLHGLENELEAASKKGEPVMQEGTLAESPKIDDFDDQWGSWDDEDTDNQNEQAYGDVQLKLELRDRVDQLFKFFDKLASLKWRNPTLKEGLVASNRYGGDPYTRKSLLYKLLVTILAKYDIPGLEYHSSAVGRFFKSGFGRFGLGQAKPSFGDQSVLLIFVVGGINSLEGRRAPVPQNPLCSQLADTVATLKDRKEERNEEVGKLYLCMAVRQEGKVCGRYGDCPLDLSWSNFTSIASTCSNQNERSKCCRYINALVAVSIAQYANTTGDLGVPSPLSDSCLNSVSETLNSNGIPINATMFCGLGTKIPVSFQCEGRGTVLEMLRSPNFDDVVRNCEMPLSLESRCKKCLNSGISYLRHLIGAQDNVTLNICRDATFVALANQEDNFLAADTASCFFSVQGLSILRGSSFQSPAPATSPSPSPAQAPVLQLIGMPLKKHQHTYQLGLIPGIGIMITGLAILLLIILIVLIRKKSRELKRMETHTENAWKATSSPHFRKFQEGASTMFRRFSYKETRKATGNFSTIIGRGVFGIIYKAQFDDGSIVAVKRINNISEQGEEEFCREMELLGRLHHRHLVALKGFCFARCERFLMYEFMANGSLRDHLHSSERTLTWQTRIQVAVDVANALEYLHCYCDPPFCHGDIKSSNVLLDKNFLAKVADFGLMHSSRSGAIGVVPVNANTRGTPGYVDPEYLVTQELTEKSDVYCYGVLLLELVTGKRAIHDSRNLVERSREFMAADGRLPELVDPAIADQFDLEQLQVVVAVIQWCTQREGRARPSIKQVLRMFYERLDPVHIGFSQAVEDEEYYYNGGRTRKGKAHRNEMIVYSGDARCLQSSSSTSRSYCSRSFLLEGGSPQSSAGVFSV</sequence>
<evidence type="ECO:0000256" key="6">
    <source>
        <dbReference type="ARBA" id="ARBA00022527"/>
    </source>
</evidence>
<evidence type="ECO:0000256" key="18">
    <source>
        <dbReference type="ARBA" id="ARBA00048679"/>
    </source>
</evidence>
<evidence type="ECO:0000259" key="22">
    <source>
        <dbReference type="PROSITE" id="PS50011"/>
    </source>
</evidence>
<dbReference type="GO" id="GO:0016020">
    <property type="term" value="C:membrane"/>
    <property type="evidence" value="ECO:0007669"/>
    <property type="project" value="UniProtKB-SubCell"/>
</dbReference>
<dbReference type="GO" id="GO:0005737">
    <property type="term" value="C:cytoplasm"/>
    <property type="evidence" value="ECO:0007669"/>
    <property type="project" value="UniProtKB-SubCell"/>
</dbReference>
<evidence type="ECO:0000256" key="11">
    <source>
        <dbReference type="ARBA" id="ARBA00022777"/>
    </source>
</evidence>
<evidence type="ECO:0000256" key="21">
    <source>
        <dbReference type="SAM" id="Phobius"/>
    </source>
</evidence>
<dbReference type="PANTHER" id="PTHR47984">
    <property type="entry name" value="OS01G0323000 PROTEIN"/>
    <property type="match status" value="1"/>
</dbReference>
<dbReference type="InterPro" id="IPR001245">
    <property type="entry name" value="Ser-Thr/Tyr_kinase_cat_dom"/>
</dbReference>